<evidence type="ECO:0000256" key="1">
    <source>
        <dbReference type="PROSITE-ProRule" id="PRU00339"/>
    </source>
</evidence>
<keyword evidence="4" id="KW-1185">Reference proteome</keyword>
<dbReference type="EMBL" id="BAAAZC010000055">
    <property type="protein sequence ID" value="GAA3995246.1"/>
    <property type="molecule type" value="Genomic_DNA"/>
</dbReference>
<accession>A0ABP7RC51</accession>
<evidence type="ECO:0000256" key="2">
    <source>
        <dbReference type="SAM" id="SignalP"/>
    </source>
</evidence>
<dbReference type="InterPro" id="IPR011990">
    <property type="entry name" value="TPR-like_helical_dom_sf"/>
</dbReference>
<dbReference type="RefSeq" id="WP_259095163.1">
    <property type="nucleotide sequence ID" value="NZ_BAAAZC010000055.1"/>
</dbReference>
<protein>
    <submittedName>
        <fullName evidence="3">Uncharacterized protein</fullName>
    </submittedName>
</protein>
<comment type="caution">
    <text evidence="3">The sequence shown here is derived from an EMBL/GenBank/DDBJ whole genome shotgun (WGS) entry which is preliminary data.</text>
</comment>
<feature type="repeat" description="TPR" evidence="1">
    <location>
        <begin position="60"/>
        <end position="93"/>
    </location>
</feature>
<proteinExistence type="predicted"/>
<organism evidence="3 4">
    <name type="scientific">Mucilaginibacter dorajii</name>
    <dbReference type="NCBI Taxonomy" id="692994"/>
    <lineage>
        <taxon>Bacteria</taxon>
        <taxon>Pseudomonadati</taxon>
        <taxon>Bacteroidota</taxon>
        <taxon>Sphingobacteriia</taxon>
        <taxon>Sphingobacteriales</taxon>
        <taxon>Sphingobacteriaceae</taxon>
        <taxon>Mucilaginibacter</taxon>
    </lineage>
</organism>
<keyword evidence="1" id="KW-0802">TPR repeat</keyword>
<sequence length="395" mass="45775">MEYRKLIILLALPFIFLTAKAQENNRILTDSIAEELYNAGDWKQLITWGNKPMADTSDFPALHFKIGYAYMVTGNYKAAINQFDFVLNKEPANSTARLYQYYCNNYLNNNAGASYQAGYLDKETLHSIKLSPFGLVTADVESGIKLPNNNERDNGFFERAGISTRLWWRFQLDQSYISFDQKIFREFYRDRYGDKFLFGKTDKQKEYFARLQFTINDKLSAIGSYHYIYTTFRGKTDYSNLGLLGITYTGQYVNLQGDINWGNLIGKALKQYDAKLDFYPLGNLNFYTTSRASVLDLSGVKSFIYNQAIGFKLLNNTWIETAATFGNEDDYLDNDGLYVYNSIDPTKFKAGETLFYQVSKHALLRLNYLYEKKTDIYRDINYNQNSVTLGITWKF</sequence>
<dbReference type="InterPro" id="IPR019734">
    <property type="entry name" value="TPR_rpt"/>
</dbReference>
<dbReference type="SUPFAM" id="SSF48452">
    <property type="entry name" value="TPR-like"/>
    <property type="match status" value="1"/>
</dbReference>
<gene>
    <name evidence="3" type="ORF">GCM10022210_57160</name>
</gene>
<reference evidence="4" key="1">
    <citation type="journal article" date="2019" name="Int. J. Syst. Evol. Microbiol.">
        <title>The Global Catalogue of Microorganisms (GCM) 10K type strain sequencing project: providing services to taxonomists for standard genome sequencing and annotation.</title>
        <authorList>
            <consortium name="The Broad Institute Genomics Platform"/>
            <consortium name="The Broad Institute Genome Sequencing Center for Infectious Disease"/>
            <person name="Wu L."/>
            <person name="Ma J."/>
        </authorList>
    </citation>
    <scope>NUCLEOTIDE SEQUENCE [LARGE SCALE GENOMIC DNA]</scope>
    <source>
        <strain evidence="4">JCM 16601</strain>
    </source>
</reference>
<dbReference type="PROSITE" id="PS50005">
    <property type="entry name" value="TPR"/>
    <property type="match status" value="1"/>
</dbReference>
<evidence type="ECO:0000313" key="3">
    <source>
        <dbReference type="EMBL" id="GAA3995246.1"/>
    </source>
</evidence>
<feature type="chain" id="PRO_5046264815" evidence="2">
    <location>
        <begin position="22"/>
        <end position="395"/>
    </location>
</feature>
<evidence type="ECO:0000313" key="4">
    <source>
        <dbReference type="Proteomes" id="UP001500742"/>
    </source>
</evidence>
<dbReference type="Proteomes" id="UP001500742">
    <property type="component" value="Unassembled WGS sequence"/>
</dbReference>
<dbReference type="Gene3D" id="1.25.40.10">
    <property type="entry name" value="Tetratricopeptide repeat domain"/>
    <property type="match status" value="1"/>
</dbReference>
<keyword evidence="2" id="KW-0732">Signal</keyword>
<feature type="signal peptide" evidence="2">
    <location>
        <begin position="1"/>
        <end position="21"/>
    </location>
</feature>
<name>A0ABP7RC51_9SPHI</name>